<evidence type="ECO:0000313" key="2">
    <source>
        <dbReference type="EMBL" id="PND38329.1"/>
    </source>
</evidence>
<dbReference type="Gene3D" id="3.40.1550.10">
    <property type="entry name" value="CheC-like"/>
    <property type="match status" value="1"/>
</dbReference>
<dbReference type="InterPro" id="IPR028976">
    <property type="entry name" value="CheC-like_sf"/>
</dbReference>
<dbReference type="EMBL" id="POSP01000003">
    <property type="protein sequence ID" value="PND38329.1"/>
    <property type="molecule type" value="Genomic_DNA"/>
</dbReference>
<sequence length="392" mass="44238">MGSNGTRVQQACRHCGRRPRRGRQVKPGLLCDPRPAIALNLCRRLPKTENARATGRCRPACRPGWLFRGRIMTETTQLEAKVLLLEHDAAQYQVLTEFCQSVGLMAFPRSSADALATLAQNKDLGGVLLAEDLPCEGEDGLHLARAIHKLRPELPIFLRRTTDRPLTPEEEKVVRHRWNTGDLDHLKAAVEYSIFSLRYPTRLVYGIVELTRSALAAMFPNALVVSESPYVVHDRIIHGEVSTLIAIESTWCRGYMMLQTEESALRQGLIQGFSYAGIGGDLNFRELNHMLGETTNLIWGAFKNRYIPPKAFANQQTQVPIVINHEHKYISFGSQDPQLCIRYQLSDPFRPGLPPLMIVQRFIFNLHWSPDEFAEFDAEAPEVGPTGELELF</sequence>
<gene>
    <name evidence="2" type="ORF">C1O66_12880</name>
</gene>
<accession>A0A2N8KXY9</accession>
<keyword evidence="1" id="KW-0145">Chemotaxis</keyword>
<name>A0A2N8KXY9_9BURK</name>
<dbReference type="AlphaFoldDB" id="A0A2N8KXY9"/>
<dbReference type="GO" id="GO:0006935">
    <property type="term" value="P:chemotaxis"/>
    <property type="evidence" value="ECO:0007669"/>
    <property type="project" value="UniProtKB-KW"/>
</dbReference>
<dbReference type="Proteomes" id="UP000235916">
    <property type="component" value="Unassembled WGS sequence"/>
</dbReference>
<evidence type="ECO:0000256" key="1">
    <source>
        <dbReference type="ARBA" id="ARBA00022500"/>
    </source>
</evidence>
<protein>
    <submittedName>
        <fullName evidence="2">Chemotaxis protein CheX</fullName>
    </submittedName>
</protein>
<keyword evidence="3" id="KW-1185">Reference proteome</keyword>
<reference evidence="2 3" key="1">
    <citation type="submission" date="2018-01" db="EMBL/GenBank/DDBJ databases">
        <title>Draft genome sequence of Paucibacter aquatile CR182 isolated from freshwater of the Nakdong River.</title>
        <authorList>
            <person name="Choi A."/>
            <person name="Chung E.J."/>
        </authorList>
    </citation>
    <scope>NUCLEOTIDE SEQUENCE [LARGE SCALE GENOMIC DNA]</scope>
    <source>
        <strain evidence="2 3">CR182</strain>
    </source>
</reference>
<comment type="caution">
    <text evidence="2">The sequence shown here is derived from an EMBL/GenBank/DDBJ whole genome shotgun (WGS) entry which is preliminary data.</text>
</comment>
<dbReference type="OrthoDB" id="8582704at2"/>
<proteinExistence type="predicted"/>
<organism evidence="2 3">
    <name type="scientific">Kinneretia aquatilis</name>
    <dbReference type="NCBI Taxonomy" id="2070761"/>
    <lineage>
        <taxon>Bacteria</taxon>
        <taxon>Pseudomonadati</taxon>
        <taxon>Pseudomonadota</taxon>
        <taxon>Betaproteobacteria</taxon>
        <taxon>Burkholderiales</taxon>
        <taxon>Sphaerotilaceae</taxon>
        <taxon>Roseateles</taxon>
    </lineage>
</organism>
<evidence type="ECO:0000313" key="3">
    <source>
        <dbReference type="Proteomes" id="UP000235916"/>
    </source>
</evidence>